<dbReference type="AlphaFoldDB" id="A0A0G0SHV7"/>
<dbReference type="Proteomes" id="UP000034293">
    <property type="component" value="Unassembled WGS sequence"/>
</dbReference>
<dbReference type="PRINTS" id="PR00813">
    <property type="entry name" value="BCTERIALGSPG"/>
</dbReference>
<name>A0A0G0SHV7_9BACT</name>
<evidence type="ECO:0000256" key="1">
    <source>
        <dbReference type="ARBA" id="ARBA00022481"/>
    </source>
</evidence>
<organism evidence="3 4">
    <name type="scientific">Candidatus Woesebacteria bacterium GW2011_GWA1_40_43</name>
    <dbReference type="NCBI Taxonomy" id="1618553"/>
    <lineage>
        <taxon>Bacteria</taxon>
        <taxon>Candidatus Woeseibacteriota</taxon>
    </lineage>
</organism>
<keyword evidence="2" id="KW-1133">Transmembrane helix</keyword>
<dbReference type="EMBL" id="LBZA01000008">
    <property type="protein sequence ID" value="KKR64473.1"/>
    <property type="molecule type" value="Genomic_DNA"/>
</dbReference>
<sequence>MKITKQGFTLVELLVVISILGILIALSVFGMQGAREASRDGRRKSDLEQIRSGLEMYKADCNQGKYLVKATAGTLSNLVGTIATCGNTNTYISQVPLDPTSTSRSYLYYSADGSTYQLCASLEQGGTTITCGATSNCGGSTCNYRVTNP</sequence>
<gene>
    <name evidence="3" type="ORF">UU02_C0008G0010</name>
</gene>
<keyword evidence="2" id="KW-0812">Transmembrane</keyword>
<keyword evidence="1" id="KW-0488">Methylation</keyword>
<accession>A0A0G0SHV7</accession>
<evidence type="ECO:0000313" key="3">
    <source>
        <dbReference type="EMBL" id="KKR64473.1"/>
    </source>
</evidence>
<dbReference type="Gene3D" id="3.30.700.10">
    <property type="entry name" value="Glycoprotein, Type 4 Pilin"/>
    <property type="match status" value="1"/>
</dbReference>
<proteinExistence type="predicted"/>
<dbReference type="GO" id="GO:0015628">
    <property type="term" value="P:protein secretion by the type II secretion system"/>
    <property type="evidence" value="ECO:0007669"/>
    <property type="project" value="InterPro"/>
</dbReference>
<reference evidence="3 4" key="1">
    <citation type="journal article" date="2015" name="Nature">
        <title>rRNA introns, odd ribosomes, and small enigmatic genomes across a large radiation of phyla.</title>
        <authorList>
            <person name="Brown C.T."/>
            <person name="Hug L.A."/>
            <person name="Thomas B.C."/>
            <person name="Sharon I."/>
            <person name="Castelle C.J."/>
            <person name="Singh A."/>
            <person name="Wilkins M.J."/>
            <person name="Williams K.H."/>
            <person name="Banfield J.F."/>
        </authorList>
    </citation>
    <scope>NUCLEOTIDE SEQUENCE [LARGE SCALE GENOMIC DNA]</scope>
</reference>
<evidence type="ECO:0000256" key="2">
    <source>
        <dbReference type="SAM" id="Phobius"/>
    </source>
</evidence>
<dbReference type="PROSITE" id="PS00409">
    <property type="entry name" value="PROKAR_NTER_METHYL"/>
    <property type="match status" value="1"/>
</dbReference>
<dbReference type="InterPro" id="IPR000983">
    <property type="entry name" value="Bac_GSPG_pilin"/>
</dbReference>
<feature type="transmembrane region" description="Helical" evidence="2">
    <location>
        <begin position="13"/>
        <end position="34"/>
    </location>
</feature>
<comment type="caution">
    <text evidence="3">The sequence shown here is derived from an EMBL/GenBank/DDBJ whole genome shotgun (WGS) entry which is preliminary data.</text>
</comment>
<keyword evidence="2" id="KW-0472">Membrane</keyword>
<dbReference type="Pfam" id="PF07963">
    <property type="entry name" value="N_methyl"/>
    <property type="match status" value="1"/>
</dbReference>
<dbReference type="PANTHER" id="PTHR30093">
    <property type="entry name" value="GENERAL SECRETION PATHWAY PROTEIN G"/>
    <property type="match status" value="1"/>
</dbReference>
<protein>
    <submittedName>
        <fullName evidence="3">General secretion pathway protein G-like protein</fullName>
    </submittedName>
</protein>
<dbReference type="InterPro" id="IPR012902">
    <property type="entry name" value="N_methyl_site"/>
</dbReference>
<dbReference type="SUPFAM" id="SSF54523">
    <property type="entry name" value="Pili subunits"/>
    <property type="match status" value="1"/>
</dbReference>
<dbReference type="NCBIfam" id="TIGR02532">
    <property type="entry name" value="IV_pilin_GFxxxE"/>
    <property type="match status" value="1"/>
</dbReference>
<dbReference type="InterPro" id="IPR045584">
    <property type="entry name" value="Pilin-like"/>
</dbReference>
<evidence type="ECO:0000313" key="4">
    <source>
        <dbReference type="Proteomes" id="UP000034293"/>
    </source>
</evidence>
<dbReference type="GO" id="GO:0015627">
    <property type="term" value="C:type II protein secretion system complex"/>
    <property type="evidence" value="ECO:0007669"/>
    <property type="project" value="InterPro"/>
</dbReference>